<dbReference type="AlphaFoldDB" id="A0A7V8V2V2"/>
<dbReference type="InterPro" id="IPR050155">
    <property type="entry name" value="HAD-like_hydrolase_sf"/>
</dbReference>
<dbReference type="FunFam" id="1.10.150.240:FF:000006">
    <property type="entry name" value="Phosphonoacetaldehyde hydrolase"/>
    <property type="match status" value="1"/>
</dbReference>
<dbReference type="PANTHER" id="PTHR43434">
    <property type="entry name" value="PHOSPHOGLYCOLATE PHOSPHATASE"/>
    <property type="match status" value="1"/>
</dbReference>
<dbReference type="PANTHER" id="PTHR43434:SF19">
    <property type="entry name" value="PHOSPHONOACETALDEHYDE HYDROLASE"/>
    <property type="match status" value="1"/>
</dbReference>
<protein>
    <recommendedName>
        <fullName evidence="9">phosphonoacetaldehyde hydrolase</fullName>
        <ecNumber evidence="9">3.11.1.1</ecNumber>
    </recommendedName>
</protein>
<dbReference type="InterPro" id="IPR023198">
    <property type="entry name" value="PGP-like_dom2"/>
</dbReference>
<dbReference type="Gene3D" id="3.40.50.1000">
    <property type="entry name" value="HAD superfamily/HAD-like"/>
    <property type="match status" value="1"/>
</dbReference>
<comment type="catalytic activity">
    <reaction evidence="7">
        <text>phosphonoacetaldehyde + H2O = acetaldehyde + phosphate + H(+)</text>
        <dbReference type="Rhea" id="RHEA:18905"/>
        <dbReference type="ChEBI" id="CHEBI:15343"/>
        <dbReference type="ChEBI" id="CHEBI:15377"/>
        <dbReference type="ChEBI" id="CHEBI:15378"/>
        <dbReference type="ChEBI" id="CHEBI:43474"/>
        <dbReference type="ChEBI" id="CHEBI:58383"/>
        <dbReference type="EC" id="3.11.1.1"/>
    </reaction>
</comment>
<keyword evidence="11" id="KW-1185">Reference proteome</keyword>
<dbReference type="EC" id="3.11.1.1" evidence="9"/>
<dbReference type="SUPFAM" id="SSF56784">
    <property type="entry name" value="HAD-like"/>
    <property type="match status" value="1"/>
</dbReference>
<dbReference type="SFLD" id="SFLDS00003">
    <property type="entry name" value="Haloacid_Dehalogenase"/>
    <property type="match status" value="1"/>
</dbReference>
<comment type="subunit">
    <text evidence="2">Homodimer.</text>
</comment>
<keyword evidence="4 10" id="KW-0378">Hydrolase</keyword>
<evidence type="ECO:0000256" key="2">
    <source>
        <dbReference type="ARBA" id="ARBA00011738"/>
    </source>
</evidence>
<evidence type="ECO:0000256" key="6">
    <source>
        <dbReference type="ARBA" id="ARBA00023270"/>
    </source>
</evidence>
<dbReference type="Proteomes" id="UP000551616">
    <property type="component" value="Unassembled WGS sequence"/>
</dbReference>
<dbReference type="GO" id="GO:0046872">
    <property type="term" value="F:metal ion binding"/>
    <property type="evidence" value="ECO:0007669"/>
    <property type="project" value="UniProtKB-KW"/>
</dbReference>
<proteinExistence type="inferred from homology"/>
<evidence type="ECO:0000256" key="4">
    <source>
        <dbReference type="ARBA" id="ARBA00022801"/>
    </source>
</evidence>
<evidence type="ECO:0000256" key="1">
    <source>
        <dbReference type="ARBA" id="ARBA00001946"/>
    </source>
</evidence>
<dbReference type="SFLD" id="SFLDG01129">
    <property type="entry name" value="C1.5:_HAD__Beta-PGM__Phosphata"/>
    <property type="match status" value="1"/>
</dbReference>
<evidence type="ECO:0000256" key="8">
    <source>
        <dbReference type="ARBA" id="ARBA00056573"/>
    </source>
</evidence>
<dbReference type="NCBIfam" id="TIGR01422">
    <property type="entry name" value="phosphonatase"/>
    <property type="match status" value="1"/>
</dbReference>
<comment type="function">
    <text evidence="8">Involved in phosphonate degradation.</text>
</comment>
<dbReference type="InterPro" id="IPR036412">
    <property type="entry name" value="HAD-like_sf"/>
</dbReference>
<accession>A0A7V8V2V2</accession>
<evidence type="ECO:0000313" key="11">
    <source>
        <dbReference type="Proteomes" id="UP000551616"/>
    </source>
</evidence>
<name>A0A7V8V2V2_9BACT</name>
<dbReference type="HAMAP" id="MF_01375">
    <property type="entry name" value="PhnX"/>
    <property type="match status" value="1"/>
</dbReference>
<dbReference type="Gene3D" id="1.10.150.240">
    <property type="entry name" value="Putative phosphatase, domain 2"/>
    <property type="match status" value="1"/>
</dbReference>
<dbReference type="InterPro" id="IPR023214">
    <property type="entry name" value="HAD_sf"/>
</dbReference>
<comment type="cofactor">
    <cofactor evidence="1">
        <name>Mg(2+)</name>
        <dbReference type="ChEBI" id="CHEBI:18420"/>
    </cofactor>
</comment>
<dbReference type="Pfam" id="PF00702">
    <property type="entry name" value="Hydrolase"/>
    <property type="match status" value="1"/>
</dbReference>
<dbReference type="NCBIfam" id="TIGR01509">
    <property type="entry name" value="HAD-SF-IA-v3"/>
    <property type="match status" value="1"/>
</dbReference>
<organism evidence="10 11">
    <name type="scientific">Bremerella alba</name>
    <dbReference type="NCBI Taxonomy" id="980252"/>
    <lineage>
        <taxon>Bacteria</taxon>
        <taxon>Pseudomonadati</taxon>
        <taxon>Planctomycetota</taxon>
        <taxon>Planctomycetia</taxon>
        <taxon>Pirellulales</taxon>
        <taxon>Pirellulaceae</taxon>
        <taxon>Bremerella</taxon>
    </lineage>
</organism>
<dbReference type="InterPro" id="IPR006439">
    <property type="entry name" value="HAD-SF_hydro_IA"/>
</dbReference>
<dbReference type="RefSeq" id="WP_207395133.1">
    <property type="nucleotide sequence ID" value="NZ_JABRWO010000002.1"/>
</dbReference>
<comment type="caution">
    <text evidence="10">The sequence shown here is derived from an EMBL/GenBank/DDBJ whole genome shotgun (WGS) entry which is preliminary data.</text>
</comment>
<dbReference type="InterPro" id="IPR006323">
    <property type="entry name" value="Phosphonoacetald_hydro"/>
</dbReference>
<dbReference type="GO" id="GO:0019700">
    <property type="term" value="P:organic phosphonate catabolic process"/>
    <property type="evidence" value="ECO:0007669"/>
    <property type="project" value="InterPro"/>
</dbReference>
<evidence type="ECO:0000256" key="9">
    <source>
        <dbReference type="ARBA" id="ARBA00066472"/>
    </source>
</evidence>
<dbReference type="GO" id="GO:0050194">
    <property type="term" value="F:phosphonoacetaldehyde hydrolase activity"/>
    <property type="evidence" value="ECO:0007669"/>
    <property type="project" value="UniProtKB-EC"/>
</dbReference>
<gene>
    <name evidence="10" type="primary">phnX_1</name>
    <name evidence="10" type="ORF">HOV93_07840</name>
</gene>
<dbReference type="GO" id="GO:0006281">
    <property type="term" value="P:DNA repair"/>
    <property type="evidence" value="ECO:0007669"/>
    <property type="project" value="TreeGrafter"/>
</dbReference>
<dbReference type="EMBL" id="JABRWO010000002">
    <property type="protein sequence ID" value="MBA2113634.1"/>
    <property type="molecule type" value="Genomic_DNA"/>
</dbReference>
<keyword evidence="5" id="KW-0460">Magnesium</keyword>
<dbReference type="SFLD" id="SFLDG01135">
    <property type="entry name" value="C1.5.6:_HAD__Beta-PGM__Phospha"/>
    <property type="match status" value="1"/>
</dbReference>
<keyword evidence="6" id="KW-0704">Schiff base</keyword>
<evidence type="ECO:0000313" key="10">
    <source>
        <dbReference type="EMBL" id="MBA2113634.1"/>
    </source>
</evidence>
<dbReference type="GO" id="GO:0005829">
    <property type="term" value="C:cytosol"/>
    <property type="evidence" value="ECO:0007669"/>
    <property type="project" value="TreeGrafter"/>
</dbReference>
<evidence type="ECO:0000256" key="7">
    <source>
        <dbReference type="ARBA" id="ARBA00052005"/>
    </source>
</evidence>
<reference evidence="10 11" key="1">
    <citation type="submission" date="2020-05" db="EMBL/GenBank/DDBJ databases">
        <title>Bremerella alba sp. nov., a novel planctomycete isolated from the surface of the macroalga Fucus spiralis.</title>
        <authorList>
            <person name="Godinho O."/>
            <person name="Botelho R."/>
            <person name="Albuquerque L."/>
            <person name="Wiegand S."/>
            <person name="Da Costa M.S."/>
            <person name="Lobo-Da-Cunha A."/>
            <person name="Jogler C."/>
            <person name="Lage O.M."/>
        </authorList>
    </citation>
    <scope>NUCLEOTIDE SEQUENCE [LARGE SCALE GENOMIC DNA]</scope>
    <source>
        <strain evidence="10 11">FF15</strain>
    </source>
</reference>
<sequence>MVPTNSAIQTSARLVIFDWAGTMIDFGCQAPVEVLLALFQQRGVPVTTAQAREPMGAAKRDHIAAILAIPEVATRWETKFGALPMEADVDAIYADFLPLQKTILSQHAGAIPGAADVLTQLRQQDIQIGSTTGYTRELMDVLLPFAADQGISPDYVITSDEVPQGRPAPDMIQKIMSLSGITDPSQVVKVDDTPVGIAAGKRAGCVTIGVAASGNQLGLTQAEYDALSADQRDALLEPVRAIFREAQADFVIDTLADLPSILAQI</sequence>
<evidence type="ECO:0000256" key="3">
    <source>
        <dbReference type="ARBA" id="ARBA00022723"/>
    </source>
</evidence>
<evidence type="ECO:0000256" key="5">
    <source>
        <dbReference type="ARBA" id="ARBA00022842"/>
    </source>
</evidence>
<keyword evidence="3" id="KW-0479">Metal-binding</keyword>
<dbReference type="GO" id="GO:0008967">
    <property type="term" value="F:phosphoglycolate phosphatase activity"/>
    <property type="evidence" value="ECO:0007669"/>
    <property type="project" value="TreeGrafter"/>
</dbReference>